<reference evidence="1" key="1">
    <citation type="submission" date="2021-12" db="EMBL/GenBank/DDBJ databases">
        <title>Prjna785345.</title>
        <authorList>
            <person name="Rujirawat T."/>
            <person name="Krajaejun T."/>
        </authorList>
    </citation>
    <scope>NUCLEOTIDE SEQUENCE</scope>
    <source>
        <strain evidence="1">Pi057C3</strain>
    </source>
</reference>
<keyword evidence="2" id="KW-1185">Reference proteome</keyword>
<name>A0AAD5MJ86_PYTIN</name>
<dbReference type="AlphaFoldDB" id="A0AAD5MJ86"/>
<protein>
    <submittedName>
        <fullName evidence="1">Uncharacterized protein</fullName>
    </submittedName>
</protein>
<dbReference type="Proteomes" id="UP001209570">
    <property type="component" value="Unassembled WGS sequence"/>
</dbReference>
<accession>A0AAD5MJ86</accession>
<evidence type="ECO:0000313" key="2">
    <source>
        <dbReference type="Proteomes" id="UP001209570"/>
    </source>
</evidence>
<comment type="caution">
    <text evidence="1">The sequence shown here is derived from an EMBL/GenBank/DDBJ whole genome shotgun (WGS) entry which is preliminary data.</text>
</comment>
<dbReference type="InterPro" id="IPR015943">
    <property type="entry name" value="WD40/YVTN_repeat-like_dom_sf"/>
</dbReference>
<sequence>MSQCWSRCGSLYAVARDRVATVYSVDPATTTLTQLAEIPLRFAAAAMQIHTQDPVSSSHLLVVGTSAGILIHEVLPASPVALAQLLPDVAVSTLTLAPDASRLVVGTVDGRIFVLSVEVDAWRRGSCDVQFSTVLPSPRVTSVSWSQRHNRVIIATRKGTVHAFCPADGSWKADSKFDALATGASSPSQTLVAWWGPQSPIIAIAARDDPVLLEFHDVFSGRRTQSLRLAPKPQRQASAMAAPSDSDDRHLVGLCAVMEHDERLVCIDSTATLWVISWPFLSICCPR</sequence>
<dbReference type="EMBL" id="JAKCXM010000002">
    <property type="protein sequence ID" value="KAJ0409859.1"/>
    <property type="molecule type" value="Genomic_DNA"/>
</dbReference>
<proteinExistence type="predicted"/>
<organism evidence="1 2">
    <name type="scientific">Pythium insidiosum</name>
    <name type="common">Pythiosis disease agent</name>
    <dbReference type="NCBI Taxonomy" id="114742"/>
    <lineage>
        <taxon>Eukaryota</taxon>
        <taxon>Sar</taxon>
        <taxon>Stramenopiles</taxon>
        <taxon>Oomycota</taxon>
        <taxon>Peronosporomycetes</taxon>
        <taxon>Pythiales</taxon>
        <taxon>Pythiaceae</taxon>
        <taxon>Pythium</taxon>
    </lineage>
</organism>
<evidence type="ECO:0000313" key="1">
    <source>
        <dbReference type="EMBL" id="KAJ0409859.1"/>
    </source>
</evidence>
<gene>
    <name evidence="1" type="ORF">P43SY_005753</name>
</gene>
<dbReference type="Gene3D" id="2.130.10.10">
    <property type="entry name" value="YVTN repeat-like/Quinoprotein amine dehydrogenase"/>
    <property type="match status" value="1"/>
</dbReference>
<dbReference type="SUPFAM" id="SSF69322">
    <property type="entry name" value="Tricorn protease domain 2"/>
    <property type="match status" value="1"/>
</dbReference>